<gene>
    <name evidence="2" type="ORF">NQ314_007654</name>
</gene>
<dbReference type="InterPro" id="IPR029526">
    <property type="entry name" value="PGBD"/>
</dbReference>
<dbReference type="PANTHER" id="PTHR46599">
    <property type="entry name" value="PIGGYBAC TRANSPOSABLE ELEMENT-DERIVED PROTEIN 4"/>
    <property type="match status" value="1"/>
</dbReference>
<keyword evidence="3" id="KW-1185">Reference proteome</keyword>
<evidence type="ECO:0000259" key="1">
    <source>
        <dbReference type="Pfam" id="PF13843"/>
    </source>
</evidence>
<proteinExistence type="predicted"/>
<dbReference type="Proteomes" id="UP001162156">
    <property type="component" value="Unassembled WGS sequence"/>
</dbReference>
<organism evidence="2 3">
    <name type="scientific">Rhamnusium bicolor</name>
    <dbReference type="NCBI Taxonomy" id="1586634"/>
    <lineage>
        <taxon>Eukaryota</taxon>
        <taxon>Metazoa</taxon>
        <taxon>Ecdysozoa</taxon>
        <taxon>Arthropoda</taxon>
        <taxon>Hexapoda</taxon>
        <taxon>Insecta</taxon>
        <taxon>Pterygota</taxon>
        <taxon>Neoptera</taxon>
        <taxon>Endopterygota</taxon>
        <taxon>Coleoptera</taxon>
        <taxon>Polyphaga</taxon>
        <taxon>Cucujiformia</taxon>
        <taxon>Chrysomeloidea</taxon>
        <taxon>Cerambycidae</taxon>
        <taxon>Lepturinae</taxon>
        <taxon>Rhagiini</taxon>
        <taxon>Rhamnusium</taxon>
    </lineage>
</organism>
<dbReference type="Pfam" id="PF13843">
    <property type="entry name" value="DDE_Tnp_1_7"/>
    <property type="match status" value="1"/>
</dbReference>
<evidence type="ECO:0000313" key="3">
    <source>
        <dbReference type="Proteomes" id="UP001162156"/>
    </source>
</evidence>
<name>A0AAV8YKL5_9CUCU</name>
<sequence>MHNFHNPEEKRTVKRKQKDGISEEINCEQLVRDYNRYMGFVDKSDMLKSCYELDRKSKKWWHRIFFHFVDLTLVNSFIIFKNLTTGTGMSLKEFKIAVATGLIGADPQIPKLGRRSVDKPSTSNKFKIQVPLEIKTDKAAHQHGSKVRCTHCSTKAVPHRTRWH</sequence>
<dbReference type="PANTHER" id="PTHR46599:SF3">
    <property type="entry name" value="PIGGYBAC TRANSPOSABLE ELEMENT-DERIVED PROTEIN 4"/>
    <property type="match status" value="1"/>
</dbReference>
<reference evidence="2" key="1">
    <citation type="journal article" date="2023" name="Insect Mol. Biol.">
        <title>Genome sequencing provides insights into the evolution of gene families encoding plant cell wall-degrading enzymes in longhorned beetles.</title>
        <authorList>
            <person name="Shin N.R."/>
            <person name="Okamura Y."/>
            <person name="Kirsch R."/>
            <person name="Pauchet Y."/>
        </authorList>
    </citation>
    <scope>NUCLEOTIDE SEQUENCE</scope>
    <source>
        <strain evidence="2">RBIC_L_NR</strain>
    </source>
</reference>
<dbReference type="EMBL" id="JANEYF010002085">
    <property type="protein sequence ID" value="KAJ8951661.1"/>
    <property type="molecule type" value="Genomic_DNA"/>
</dbReference>
<protein>
    <recommendedName>
        <fullName evidence="1">PiggyBac transposable element-derived protein domain-containing protein</fullName>
    </recommendedName>
</protein>
<feature type="domain" description="PiggyBac transposable element-derived protein" evidence="1">
    <location>
        <begin position="3"/>
        <end position="77"/>
    </location>
</feature>
<accession>A0AAV8YKL5</accession>
<dbReference type="AlphaFoldDB" id="A0AAV8YKL5"/>
<evidence type="ECO:0000313" key="2">
    <source>
        <dbReference type="EMBL" id="KAJ8951661.1"/>
    </source>
</evidence>
<comment type="caution">
    <text evidence="2">The sequence shown here is derived from an EMBL/GenBank/DDBJ whole genome shotgun (WGS) entry which is preliminary data.</text>
</comment>